<evidence type="ECO:0000256" key="3">
    <source>
        <dbReference type="ARBA" id="ARBA00023306"/>
    </source>
</evidence>
<evidence type="ECO:0000256" key="1">
    <source>
        <dbReference type="ARBA" id="ARBA00022618"/>
    </source>
</evidence>
<protein>
    <recommendedName>
        <fullName evidence="10">Cyclin N-terminal domain-containing protein</fullName>
    </recommendedName>
</protein>
<dbReference type="PROSITE" id="PS00292">
    <property type="entry name" value="CYCLINS"/>
    <property type="match status" value="1"/>
</dbReference>
<dbReference type="InterPro" id="IPR036915">
    <property type="entry name" value="Cyclin-like_sf"/>
</dbReference>
<feature type="compositionally biased region" description="Low complexity" evidence="5">
    <location>
        <begin position="64"/>
        <end position="74"/>
    </location>
</feature>
<feature type="domain" description="Cyclin C-terminal" evidence="7">
    <location>
        <begin position="459"/>
        <end position="567"/>
    </location>
</feature>
<accession>A0A8J5EPR7</accession>
<dbReference type="InterPro" id="IPR048258">
    <property type="entry name" value="Cyclins_cyclin-box"/>
</dbReference>
<feature type="domain" description="Cyclin-like" evidence="6">
    <location>
        <begin position="363"/>
        <end position="450"/>
    </location>
</feature>
<feature type="region of interest" description="Disordered" evidence="5">
    <location>
        <begin position="166"/>
        <end position="203"/>
    </location>
</feature>
<dbReference type="Pfam" id="PF02984">
    <property type="entry name" value="Cyclin_C"/>
    <property type="match status" value="1"/>
</dbReference>
<dbReference type="AlphaFoldDB" id="A0A8J5EPR7"/>
<keyword evidence="2 4" id="KW-0195">Cyclin</keyword>
<comment type="caution">
    <text evidence="8">The sequence shown here is derived from an EMBL/GenBank/DDBJ whole genome shotgun (WGS) entry which is preliminary data.</text>
</comment>
<evidence type="ECO:0000256" key="5">
    <source>
        <dbReference type="SAM" id="MobiDB-lite"/>
    </source>
</evidence>
<sequence>MSSSNNASAATGRKRPLAAEASFASTKPRSKLPRRSRVAFLPVVHRVSDNGSVDPAAAEGEADSSSTGFSSGLSHESRVIGSSGSGAAPNEFHRITRSYTRRIREGENGRDPKRSKFQVNESDLVADVSDVVEEFNGGDEISEATKMFEQEPEVSFSSCLDSFADANGGGKSTMEEPAGRSQISQNSVAPIREPPGDRDLDSDLACSERISHESEEEERSEYSTCNEMTLSQMEDVLFGRYSSGDVFTDFNYSSSVIAASSSSSDGFSKKSHESAAPTATLSLLHQLSRQFCSASYHVAPATERESFQEFTLMKFEEQEDEESYQKLRSRERGGLTMYNFAKEYRRTTEQGRLILDQRIVMVNWMVEHSNAMDLKHETLFLGVSLMDRFLSRGYFKSIRNLQLSGIASITLATRIEENQPYNSIRQVSFKVGTNYYSRSEVVAMEWLVQEVLRFKCFVPTTHNFLWFYLKAARADANVQKLSKYLAVLSLLDHERLSFWPSSIAAGLVILACLATNQDDACQMVMEVSFDISIWTTNKEDIKKLTTVLNLQTHVRTKNDDLPECMQSLQWLVKYAC</sequence>
<dbReference type="InterPro" id="IPR039361">
    <property type="entry name" value="Cyclin"/>
</dbReference>
<dbReference type="InterPro" id="IPR006671">
    <property type="entry name" value="Cyclin_N"/>
</dbReference>
<dbReference type="EMBL" id="JACMSC010000020">
    <property type="protein sequence ID" value="KAG6471785.1"/>
    <property type="molecule type" value="Genomic_DNA"/>
</dbReference>
<keyword evidence="3" id="KW-0131">Cell cycle</keyword>
<evidence type="ECO:0000259" key="6">
    <source>
        <dbReference type="SMART" id="SM00385"/>
    </source>
</evidence>
<dbReference type="InterPro" id="IPR004367">
    <property type="entry name" value="Cyclin_C-dom"/>
</dbReference>
<feature type="compositionally biased region" description="Basic and acidic residues" evidence="5">
    <location>
        <begin position="102"/>
        <end position="114"/>
    </location>
</feature>
<dbReference type="Gene3D" id="1.10.472.10">
    <property type="entry name" value="Cyclin-like"/>
    <property type="match status" value="2"/>
</dbReference>
<gene>
    <name evidence="8" type="ORF">ZIOFF_069231</name>
</gene>
<feature type="region of interest" description="Disordered" evidence="5">
    <location>
        <begin position="1"/>
        <end position="121"/>
    </location>
</feature>
<evidence type="ECO:0000256" key="2">
    <source>
        <dbReference type="ARBA" id="ARBA00023127"/>
    </source>
</evidence>
<dbReference type="PANTHER" id="PTHR10177">
    <property type="entry name" value="CYCLINS"/>
    <property type="match status" value="1"/>
</dbReference>
<dbReference type="Pfam" id="PF00134">
    <property type="entry name" value="Cyclin_N"/>
    <property type="match status" value="1"/>
</dbReference>
<name>A0A8J5EPR7_ZINOF</name>
<dbReference type="SUPFAM" id="SSF47954">
    <property type="entry name" value="Cyclin-like"/>
    <property type="match status" value="2"/>
</dbReference>
<feature type="domain" description="Cyclin-like" evidence="6">
    <location>
        <begin position="463"/>
        <end position="549"/>
    </location>
</feature>
<keyword evidence="9" id="KW-1185">Reference proteome</keyword>
<feature type="compositionally biased region" description="Basic residues" evidence="5">
    <location>
        <begin position="28"/>
        <end position="37"/>
    </location>
</feature>
<evidence type="ECO:0000313" key="8">
    <source>
        <dbReference type="EMBL" id="KAG6471785.1"/>
    </source>
</evidence>
<evidence type="ECO:0008006" key="10">
    <source>
        <dbReference type="Google" id="ProtNLM"/>
    </source>
</evidence>
<reference evidence="8 9" key="1">
    <citation type="submission" date="2020-08" db="EMBL/GenBank/DDBJ databases">
        <title>Plant Genome Project.</title>
        <authorList>
            <person name="Zhang R.-G."/>
        </authorList>
    </citation>
    <scope>NUCLEOTIDE SEQUENCE [LARGE SCALE GENOMIC DNA]</scope>
    <source>
        <tissue evidence="8">Rhizome</tissue>
    </source>
</reference>
<evidence type="ECO:0000259" key="7">
    <source>
        <dbReference type="SMART" id="SM01332"/>
    </source>
</evidence>
<organism evidence="8 9">
    <name type="scientific">Zingiber officinale</name>
    <name type="common">Ginger</name>
    <name type="synonym">Amomum zingiber</name>
    <dbReference type="NCBI Taxonomy" id="94328"/>
    <lineage>
        <taxon>Eukaryota</taxon>
        <taxon>Viridiplantae</taxon>
        <taxon>Streptophyta</taxon>
        <taxon>Embryophyta</taxon>
        <taxon>Tracheophyta</taxon>
        <taxon>Spermatophyta</taxon>
        <taxon>Magnoliopsida</taxon>
        <taxon>Liliopsida</taxon>
        <taxon>Zingiberales</taxon>
        <taxon>Zingiberaceae</taxon>
        <taxon>Zingiber</taxon>
    </lineage>
</organism>
<proteinExistence type="inferred from homology"/>
<dbReference type="GO" id="GO:0051301">
    <property type="term" value="P:cell division"/>
    <property type="evidence" value="ECO:0007669"/>
    <property type="project" value="UniProtKB-KW"/>
</dbReference>
<evidence type="ECO:0000256" key="4">
    <source>
        <dbReference type="RuleBase" id="RU000383"/>
    </source>
</evidence>
<dbReference type="Proteomes" id="UP000734854">
    <property type="component" value="Unassembled WGS sequence"/>
</dbReference>
<keyword evidence="1" id="KW-0132">Cell division</keyword>
<dbReference type="SMART" id="SM01332">
    <property type="entry name" value="Cyclin_C"/>
    <property type="match status" value="1"/>
</dbReference>
<evidence type="ECO:0000313" key="9">
    <source>
        <dbReference type="Proteomes" id="UP000734854"/>
    </source>
</evidence>
<dbReference type="SMART" id="SM00385">
    <property type="entry name" value="CYCLIN"/>
    <property type="match status" value="2"/>
</dbReference>
<comment type="similarity">
    <text evidence="4">Belongs to the cyclin family.</text>
</comment>
<dbReference type="InterPro" id="IPR013763">
    <property type="entry name" value="Cyclin-like_dom"/>
</dbReference>